<reference evidence="2" key="1">
    <citation type="journal article" date="2019" name="Int. J. Syst. Evol. Microbiol.">
        <title>The Global Catalogue of Microorganisms (GCM) 10K type strain sequencing project: providing services to taxonomists for standard genome sequencing and annotation.</title>
        <authorList>
            <consortium name="The Broad Institute Genomics Platform"/>
            <consortium name="The Broad Institute Genome Sequencing Center for Infectious Disease"/>
            <person name="Wu L."/>
            <person name="Ma J."/>
        </authorList>
    </citation>
    <scope>NUCLEOTIDE SEQUENCE [LARGE SCALE GENOMIC DNA]</scope>
    <source>
        <strain evidence="2">CCUG 62952</strain>
    </source>
</reference>
<evidence type="ECO:0000313" key="1">
    <source>
        <dbReference type="EMBL" id="MFD0862975.1"/>
    </source>
</evidence>
<proteinExistence type="predicted"/>
<dbReference type="EMBL" id="JBHTJH010000017">
    <property type="protein sequence ID" value="MFD0862975.1"/>
    <property type="molecule type" value="Genomic_DNA"/>
</dbReference>
<keyword evidence="2" id="KW-1185">Reference proteome</keyword>
<sequence length="173" mass="19947">MKRSLFILWLVFITQPLCIKAQNTVDIDGRLQPLLQEFFKQCDKYGIEYNSKLFQLEKIDIVSDLPTQETAMILGKVKRDATGKAQSILINWVAMLDPEILKVVAFHEFAHHFLDYKHSCGDCNEIMAEVNISYFDIARDWENQVAHLFLSSPAYQKKRNTLMASTYLNGSIP</sequence>
<gene>
    <name evidence="1" type="ORF">ACFQ1M_12240</name>
</gene>
<protein>
    <submittedName>
        <fullName evidence="1">Uncharacterized protein</fullName>
    </submittedName>
</protein>
<dbReference type="RefSeq" id="WP_386408607.1">
    <property type="nucleotide sequence ID" value="NZ_JBHTJH010000017.1"/>
</dbReference>
<name>A0ABW3CZL2_9FLAO</name>
<evidence type="ECO:0000313" key="2">
    <source>
        <dbReference type="Proteomes" id="UP001596978"/>
    </source>
</evidence>
<organism evidence="1 2">
    <name type="scientific">Sungkyunkwania multivorans</name>
    <dbReference type="NCBI Taxonomy" id="1173618"/>
    <lineage>
        <taxon>Bacteria</taxon>
        <taxon>Pseudomonadati</taxon>
        <taxon>Bacteroidota</taxon>
        <taxon>Flavobacteriia</taxon>
        <taxon>Flavobacteriales</taxon>
        <taxon>Flavobacteriaceae</taxon>
        <taxon>Sungkyunkwania</taxon>
    </lineage>
</organism>
<dbReference type="Proteomes" id="UP001596978">
    <property type="component" value="Unassembled WGS sequence"/>
</dbReference>
<comment type="caution">
    <text evidence="1">The sequence shown here is derived from an EMBL/GenBank/DDBJ whole genome shotgun (WGS) entry which is preliminary data.</text>
</comment>
<accession>A0ABW3CZL2</accession>